<dbReference type="RefSeq" id="WP_327093576.1">
    <property type="nucleotide sequence ID" value="NZ_CP109149.1"/>
</dbReference>
<feature type="domain" description="ER-bound oxygenase mpaB/mpaB'/Rubber oxygenase catalytic" evidence="1">
    <location>
        <begin position="32"/>
        <end position="256"/>
    </location>
</feature>
<evidence type="ECO:0000313" key="3">
    <source>
        <dbReference type="Proteomes" id="UP001432062"/>
    </source>
</evidence>
<evidence type="ECO:0000259" key="1">
    <source>
        <dbReference type="Pfam" id="PF09995"/>
    </source>
</evidence>
<protein>
    <submittedName>
        <fullName evidence="2">Oxygenase MpaB family protein</fullName>
    </submittedName>
</protein>
<dbReference type="InterPro" id="IPR018713">
    <property type="entry name" value="MPAB/Lcp_cat_dom"/>
</dbReference>
<evidence type="ECO:0000313" key="2">
    <source>
        <dbReference type="EMBL" id="WUV48776.1"/>
    </source>
</evidence>
<reference evidence="2" key="1">
    <citation type="submission" date="2022-10" db="EMBL/GenBank/DDBJ databases">
        <title>The complete genomes of actinobacterial strains from the NBC collection.</title>
        <authorList>
            <person name="Joergensen T.S."/>
            <person name="Alvarez Arevalo M."/>
            <person name="Sterndorff E.B."/>
            <person name="Faurdal D."/>
            <person name="Vuksanovic O."/>
            <person name="Mourched A.-S."/>
            <person name="Charusanti P."/>
            <person name="Shaw S."/>
            <person name="Blin K."/>
            <person name="Weber T."/>
        </authorList>
    </citation>
    <scope>NUCLEOTIDE SEQUENCE</scope>
    <source>
        <strain evidence="2">NBC_01482</strain>
    </source>
</reference>
<sequence length="289" mass="33240">MTLPLPVEPPDPGPTCRYGTVDNFAMDEFWSGIAAFLGGTANVIMQLSLRPVAYGVMESTVESGRIDVHPWKRTRTTLTYLAVALMGTEEDRANYREAVNGSHRAVHSKPGAAVKYNAFDPKLQLWVAACLYWGLVDLEERLHGPMDEDTADVLYQYAARLGTTLQMRPEMWPRDRKAFQEYWNTTLATKTVDARTRAYFNDLIDLKMVAWPLRIFGPLQRFLVTSLLPPHLRAEMRMNWSERQERFANRLLRAIGAVHRILPKPARLFPMNLCLWDMRRRHRLGKPLV</sequence>
<dbReference type="PANTHER" id="PTHR36151">
    <property type="entry name" value="BLR2777 PROTEIN"/>
    <property type="match status" value="1"/>
</dbReference>
<accession>A0ABZ1Z302</accession>
<name>A0ABZ1Z302_9NOCA</name>
<keyword evidence="3" id="KW-1185">Reference proteome</keyword>
<proteinExistence type="predicted"/>
<organism evidence="2 3">
    <name type="scientific">Nocardia vinacea</name>
    <dbReference type="NCBI Taxonomy" id="96468"/>
    <lineage>
        <taxon>Bacteria</taxon>
        <taxon>Bacillati</taxon>
        <taxon>Actinomycetota</taxon>
        <taxon>Actinomycetes</taxon>
        <taxon>Mycobacteriales</taxon>
        <taxon>Nocardiaceae</taxon>
        <taxon>Nocardia</taxon>
    </lineage>
</organism>
<dbReference type="Pfam" id="PF09995">
    <property type="entry name" value="MPAB_Lcp_cat"/>
    <property type="match status" value="1"/>
</dbReference>
<gene>
    <name evidence="2" type="ORF">OG563_11620</name>
</gene>
<dbReference type="Proteomes" id="UP001432062">
    <property type="component" value="Chromosome"/>
</dbReference>
<dbReference type="EMBL" id="CP109441">
    <property type="protein sequence ID" value="WUV48776.1"/>
    <property type="molecule type" value="Genomic_DNA"/>
</dbReference>
<dbReference type="PANTHER" id="PTHR36151:SF3">
    <property type="entry name" value="ER-BOUND OXYGENASE MPAB_MPAB'_RUBBER OXYGENASE CATALYTIC DOMAIN-CONTAINING PROTEIN"/>
    <property type="match status" value="1"/>
</dbReference>